<dbReference type="InterPro" id="IPR036513">
    <property type="entry name" value="STAS_dom_sf"/>
</dbReference>
<evidence type="ECO:0000313" key="2">
    <source>
        <dbReference type="EMBL" id="QYO76157.1"/>
    </source>
</evidence>
<keyword evidence="3" id="KW-1185">Reference proteome</keyword>
<evidence type="ECO:0000313" key="3">
    <source>
        <dbReference type="Proteomes" id="UP000825799"/>
    </source>
</evidence>
<reference evidence="2 3" key="1">
    <citation type="submission" date="2021-08" db="EMBL/GenBank/DDBJ databases">
        <title>Devosia salina sp. nov., isolated from the South China Sea sediment.</title>
        <authorList>
            <person name="Zhou Z."/>
        </authorList>
    </citation>
    <scope>NUCLEOTIDE SEQUENCE [LARGE SCALE GENOMIC DNA]</scope>
    <source>
        <strain evidence="2 3">SCS-3</strain>
    </source>
</reference>
<evidence type="ECO:0000259" key="1">
    <source>
        <dbReference type="PROSITE" id="PS50801"/>
    </source>
</evidence>
<protein>
    <submittedName>
        <fullName evidence="2">STAS domain-containing protein</fullName>
    </submittedName>
</protein>
<accession>A0ABX8WFB5</accession>
<name>A0ABX8WFB5_9HYPH</name>
<feature type="domain" description="STAS" evidence="1">
    <location>
        <begin position="1"/>
        <end position="88"/>
    </location>
</feature>
<dbReference type="PROSITE" id="PS50801">
    <property type="entry name" value="STAS"/>
    <property type="match status" value="1"/>
</dbReference>
<gene>
    <name evidence="2" type="ORF">K1X15_16285</name>
</gene>
<sequence>MTEERIHTLVLTGDAGIKSAQNVAASLLEAVENHKDIAVDTQTVSAADVTTVQTLLSAAAMAAARKGRLTMLAPLGAPLQATLEQTGFLSPNQEHASFWSPDSDQPAGH</sequence>
<dbReference type="RefSeq" id="WP_220304648.1">
    <property type="nucleotide sequence ID" value="NZ_CP080590.1"/>
</dbReference>
<dbReference type="SUPFAM" id="SSF52091">
    <property type="entry name" value="SpoIIaa-like"/>
    <property type="match status" value="1"/>
</dbReference>
<organism evidence="2 3">
    <name type="scientific">Devosia salina</name>
    <dbReference type="NCBI Taxonomy" id="2860336"/>
    <lineage>
        <taxon>Bacteria</taxon>
        <taxon>Pseudomonadati</taxon>
        <taxon>Pseudomonadota</taxon>
        <taxon>Alphaproteobacteria</taxon>
        <taxon>Hyphomicrobiales</taxon>
        <taxon>Devosiaceae</taxon>
        <taxon>Devosia</taxon>
    </lineage>
</organism>
<dbReference type="Gene3D" id="3.30.750.24">
    <property type="entry name" value="STAS domain"/>
    <property type="match status" value="1"/>
</dbReference>
<dbReference type="InterPro" id="IPR002645">
    <property type="entry name" value="STAS_dom"/>
</dbReference>
<dbReference type="InterPro" id="IPR058548">
    <property type="entry name" value="MlaB-like_STAS"/>
</dbReference>
<dbReference type="Pfam" id="PF13466">
    <property type="entry name" value="STAS_2"/>
    <property type="match status" value="1"/>
</dbReference>
<dbReference type="Proteomes" id="UP000825799">
    <property type="component" value="Chromosome"/>
</dbReference>
<dbReference type="EMBL" id="CP080590">
    <property type="protein sequence ID" value="QYO76157.1"/>
    <property type="molecule type" value="Genomic_DNA"/>
</dbReference>
<proteinExistence type="predicted"/>